<proteinExistence type="predicted"/>
<name>A0AA85BXU0_9TREM</name>
<evidence type="ECO:0000256" key="1">
    <source>
        <dbReference type="SAM" id="SignalP"/>
    </source>
</evidence>
<dbReference type="InterPro" id="IPR017850">
    <property type="entry name" value="Alkaline_phosphatase_core_sf"/>
</dbReference>
<protein>
    <recommendedName>
        <fullName evidence="4">Alkaline phosphatase</fullName>
    </recommendedName>
</protein>
<feature type="signal peptide" evidence="1">
    <location>
        <begin position="1"/>
        <end position="22"/>
    </location>
</feature>
<feature type="chain" id="PRO_5041685024" description="Alkaline phosphatase" evidence="1">
    <location>
        <begin position="23"/>
        <end position="96"/>
    </location>
</feature>
<dbReference type="Gene3D" id="3.40.720.10">
    <property type="entry name" value="Alkaline Phosphatase, subunit A"/>
    <property type="match status" value="1"/>
</dbReference>
<evidence type="ECO:0000313" key="3">
    <source>
        <dbReference type="WBParaSite" id="SMTH1_85730.1"/>
    </source>
</evidence>
<dbReference type="SUPFAM" id="SSF53649">
    <property type="entry name" value="Alkaline phosphatase-like"/>
    <property type="match status" value="1"/>
</dbReference>
<dbReference type="Proteomes" id="UP000050791">
    <property type="component" value="Unassembled WGS sequence"/>
</dbReference>
<organism evidence="2 3">
    <name type="scientific">Schistosoma mattheei</name>
    <dbReference type="NCBI Taxonomy" id="31246"/>
    <lineage>
        <taxon>Eukaryota</taxon>
        <taxon>Metazoa</taxon>
        <taxon>Spiralia</taxon>
        <taxon>Lophotrochozoa</taxon>
        <taxon>Platyhelminthes</taxon>
        <taxon>Trematoda</taxon>
        <taxon>Digenea</taxon>
        <taxon>Strigeidida</taxon>
        <taxon>Schistosomatoidea</taxon>
        <taxon>Schistosomatidae</taxon>
        <taxon>Schistosoma</taxon>
    </lineage>
</organism>
<sequence length="96" mass="10955">MLPTVLSTVPKCLLFFIAVILSQYKIECRSSLLNVTDPETWKKLADERFNKFEQSLTYLLLKRPRNIILFIGDGMSLNTVTGARYLKAERMDVLGG</sequence>
<reference evidence="3" key="1">
    <citation type="submission" date="2023-11" db="UniProtKB">
        <authorList>
            <consortium name="WormBaseParasite"/>
        </authorList>
    </citation>
    <scope>IDENTIFICATION</scope>
</reference>
<dbReference type="AlphaFoldDB" id="A0AA85BXU0"/>
<evidence type="ECO:0008006" key="4">
    <source>
        <dbReference type="Google" id="ProtNLM"/>
    </source>
</evidence>
<evidence type="ECO:0000313" key="2">
    <source>
        <dbReference type="Proteomes" id="UP000050791"/>
    </source>
</evidence>
<keyword evidence="1" id="KW-0732">Signal</keyword>
<dbReference type="WBParaSite" id="SMTH1_85730.1">
    <property type="protein sequence ID" value="SMTH1_85730.1"/>
    <property type="gene ID" value="SMTH1_85730"/>
</dbReference>
<accession>A0AA85BXU0</accession>